<dbReference type="InterPro" id="IPR017853">
    <property type="entry name" value="GH"/>
</dbReference>
<evidence type="ECO:0000313" key="4">
    <source>
        <dbReference type="Proteomes" id="UP000070319"/>
    </source>
</evidence>
<feature type="domain" description="DUF4434" evidence="2">
    <location>
        <begin position="261"/>
        <end position="532"/>
    </location>
</feature>
<name>A0A139KYL5_9BACE</name>
<dbReference type="AlphaFoldDB" id="A0A139KYL5"/>
<feature type="chain" id="PRO_5007486908" description="DUF4434 domain-containing protein" evidence="1">
    <location>
        <begin position="32"/>
        <end position="549"/>
    </location>
</feature>
<dbReference type="Gene3D" id="3.20.20.80">
    <property type="entry name" value="Glycosidases"/>
    <property type="match status" value="1"/>
</dbReference>
<dbReference type="PROSITE" id="PS51257">
    <property type="entry name" value="PROKAR_LIPOPROTEIN"/>
    <property type="match status" value="1"/>
</dbReference>
<dbReference type="Proteomes" id="UP000070319">
    <property type="component" value="Unassembled WGS sequence"/>
</dbReference>
<dbReference type="InterPro" id="IPR027849">
    <property type="entry name" value="DUF4434"/>
</dbReference>
<evidence type="ECO:0000259" key="2">
    <source>
        <dbReference type="Pfam" id="PF14488"/>
    </source>
</evidence>
<evidence type="ECO:0000313" key="3">
    <source>
        <dbReference type="EMBL" id="KXT44275.1"/>
    </source>
</evidence>
<reference evidence="3 4" key="1">
    <citation type="submission" date="2016-02" db="EMBL/GenBank/DDBJ databases">
        <authorList>
            <person name="Wen L."/>
            <person name="He K."/>
            <person name="Yang H."/>
        </authorList>
    </citation>
    <scope>NUCLEOTIDE SEQUENCE [LARGE SCALE GENOMIC DNA]</scope>
    <source>
        <strain evidence="3 4">KLE1704</strain>
    </source>
</reference>
<sequence length="549" mass="62874">MDNRSNNLYNEINMKNILSLISISSLLLVLAACGSKQAPTAEEIVAKARAVKTLNAYDEMNCVVYEMKGLPESPQTSIDRFISDDCVEGTGSFELKYSFSGNASGTESVYIQQSGGDYRSDLSFHPLGLSIWVKGNKNNKGTFRFMLIQDVDQFTQDALHEKDRWQFFEYVDKDVLTKEEWTRVVMPYEAFTFAKGRDLGENKLVLNRLEGYRLEITNDDNSTCTGEFCIDNLEQLTSYTPEFKGTPKFSSVFIQLNGVYKETNWDEEFKASREVGIDTWIIQYAEGFNDRTNEKSSFYSPTNLPWVTKQYDIMNRMFDAAERNGMKLIVGLYPGDYSKEDTTKPEQYEFLVERNKQVFDELFALWGNHPSLAGWYITEEFHDGSYPVGWQQEPALSMLANYLQTVAAYVKSKSPKEVCIAPALWRGMPADLCGKWFGKIFAQTPDIDVLYLQDIGGRCLVDFDVDLPNWFAEIKKACDANGVIFGVDIESFKECWCPRITMRTKPWTELEEQLRVAGMFTDHITNFSWATFKPGTDTYEGYKKYLEGK</sequence>
<comment type="caution">
    <text evidence="3">The sequence shown here is derived from an EMBL/GenBank/DDBJ whole genome shotgun (WGS) entry which is preliminary data.</text>
</comment>
<gene>
    <name evidence="3" type="ORF">HMPREF2531_03981</name>
</gene>
<accession>A0A139KYL5</accession>
<evidence type="ECO:0000256" key="1">
    <source>
        <dbReference type="SAM" id="SignalP"/>
    </source>
</evidence>
<feature type="signal peptide" evidence="1">
    <location>
        <begin position="1"/>
        <end position="31"/>
    </location>
</feature>
<dbReference type="Pfam" id="PF14488">
    <property type="entry name" value="DUF4434"/>
    <property type="match status" value="1"/>
</dbReference>
<dbReference type="EMBL" id="LTDF01000151">
    <property type="protein sequence ID" value="KXT44275.1"/>
    <property type="molecule type" value="Genomic_DNA"/>
</dbReference>
<keyword evidence="1" id="KW-0732">Signal</keyword>
<protein>
    <recommendedName>
        <fullName evidence="2">DUF4434 domain-containing protein</fullName>
    </recommendedName>
</protein>
<dbReference type="SUPFAM" id="SSF51445">
    <property type="entry name" value="(Trans)glycosidases"/>
    <property type="match status" value="1"/>
</dbReference>
<dbReference type="PATRIC" id="fig|329854.7.peg.4048"/>
<proteinExistence type="predicted"/>
<organism evidence="3">
    <name type="scientific">Bacteroides intestinalis</name>
    <dbReference type="NCBI Taxonomy" id="329854"/>
    <lineage>
        <taxon>Bacteria</taxon>
        <taxon>Pseudomonadati</taxon>
        <taxon>Bacteroidota</taxon>
        <taxon>Bacteroidia</taxon>
        <taxon>Bacteroidales</taxon>
        <taxon>Bacteroidaceae</taxon>
        <taxon>Bacteroides</taxon>
    </lineage>
</organism>